<dbReference type="CDD" id="cd02068">
    <property type="entry name" value="radical_SAM_B12_BD"/>
    <property type="match status" value="1"/>
</dbReference>
<dbReference type="InterPro" id="IPR034466">
    <property type="entry name" value="Methyltransferase_Class_B"/>
</dbReference>
<evidence type="ECO:0000256" key="4">
    <source>
        <dbReference type="ARBA" id="ARBA00023004"/>
    </source>
</evidence>
<keyword evidence="4" id="KW-0408">Iron</keyword>
<evidence type="ECO:0000256" key="1">
    <source>
        <dbReference type="ARBA" id="ARBA00001966"/>
    </source>
</evidence>
<dbReference type="SFLD" id="SFLDG01082">
    <property type="entry name" value="B12-binding_domain_containing"/>
    <property type="match status" value="1"/>
</dbReference>
<dbReference type="AlphaFoldDB" id="A0A8J6N015"/>
<dbReference type="PANTHER" id="PTHR43409:SF16">
    <property type="entry name" value="SLR0320 PROTEIN"/>
    <property type="match status" value="1"/>
</dbReference>
<evidence type="ECO:0000256" key="5">
    <source>
        <dbReference type="ARBA" id="ARBA00023014"/>
    </source>
</evidence>
<dbReference type="InterPro" id="IPR007197">
    <property type="entry name" value="rSAM"/>
</dbReference>
<dbReference type="SUPFAM" id="SSF52242">
    <property type="entry name" value="Cobalamin (vitamin B12)-binding domain"/>
    <property type="match status" value="1"/>
</dbReference>
<gene>
    <name evidence="8" type="ORF">H8E19_10205</name>
</gene>
<name>A0A8J6N015_9DELT</name>
<feature type="domain" description="B12-binding" evidence="6">
    <location>
        <begin position="15"/>
        <end position="150"/>
    </location>
</feature>
<evidence type="ECO:0000259" key="6">
    <source>
        <dbReference type="PROSITE" id="PS51332"/>
    </source>
</evidence>
<dbReference type="InterPro" id="IPR006158">
    <property type="entry name" value="Cobalamin-bd"/>
</dbReference>
<dbReference type="Gene3D" id="3.40.50.280">
    <property type="entry name" value="Cobalamin-binding domain"/>
    <property type="match status" value="1"/>
</dbReference>
<organism evidence="8 9">
    <name type="scientific">Candidatus Desulfacyla euxinica</name>
    <dbReference type="NCBI Taxonomy" id="2841693"/>
    <lineage>
        <taxon>Bacteria</taxon>
        <taxon>Deltaproteobacteria</taxon>
        <taxon>Candidatus Desulfacyla</taxon>
    </lineage>
</organism>
<dbReference type="GO" id="GO:0051539">
    <property type="term" value="F:4 iron, 4 sulfur cluster binding"/>
    <property type="evidence" value="ECO:0007669"/>
    <property type="project" value="UniProtKB-KW"/>
</dbReference>
<dbReference type="SFLD" id="SFLDS00029">
    <property type="entry name" value="Radical_SAM"/>
    <property type="match status" value="1"/>
</dbReference>
<dbReference type="EMBL" id="JACNJD010000235">
    <property type="protein sequence ID" value="MBC8177765.1"/>
    <property type="molecule type" value="Genomic_DNA"/>
</dbReference>
<sequence length="476" mass="54081">MRIVLVHPVGSNWVPGKKDVTATANRMAPLGLLSIAAYLEREGHEVYVHDCLGPKAASGNAANARAILAYKPDLVGFSATTSGFLDGYDLAVRVKAVHPQIEIVFGGVHASAMGSVLLDQFEDIDYLCMGEGETTLAELASGEEPALITGLVWRDQKEAVANPGRSHIPDLDGLPFPSYEKLNGFPKGYNLPLFSYILSPGATMVTSRGCPYQCSFCDRSVFRRDYRYNSAEYVYEHMRYLKERFGVRHINIYDDLFTAHRSRITELCDLLVSKPLGMQFNCAVRAGHCDDELLEMLKSAGFLQFSLGIETGDWELMKTHKPGVHLDEVRDTVRRIQEKGLRAKGLFMMGLPGDTRDSIKKTSDFVISLGLDDMNMSKFTPFYGAPVWDSIFEEGAFDYDWRKMNCLNFVFIPKGIESKDELDHLYNRHVKRFYTDPGWRRRFRKRIWEHRRSIIYFLRHLPTFLAAKRNFEPEKG</sequence>
<protein>
    <submittedName>
        <fullName evidence="8">Radical SAM protein</fullName>
    </submittedName>
</protein>
<dbReference type="PANTHER" id="PTHR43409">
    <property type="entry name" value="ANAEROBIC MAGNESIUM-PROTOPORPHYRIN IX MONOMETHYL ESTER CYCLASE-RELATED"/>
    <property type="match status" value="1"/>
</dbReference>
<dbReference type="InterPro" id="IPR036724">
    <property type="entry name" value="Cobalamin-bd_sf"/>
</dbReference>
<dbReference type="Pfam" id="PF02310">
    <property type="entry name" value="B12-binding"/>
    <property type="match status" value="1"/>
</dbReference>
<evidence type="ECO:0000256" key="2">
    <source>
        <dbReference type="ARBA" id="ARBA00022691"/>
    </source>
</evidence>
<keyword evidence="3" id="KW-0479">Metal-binding</keyword>
<dbReference type="GO" id="GO:0046872">
    <property type="term" value="F:metal ion binding"/>
    <property type="evidence" value="ECO:0007669"/>
    <property type="project" value="UniProtKB-KW"/>
</dbReference>
<dbReference type="Gene3D" id="3.80.30.20">
    <property type="entry name" value="tm_1862 like domain"/>
    <property type="match status" value="1"/>
</dbReference>
<evidence type="ECO:0000256" key="3">
    <source>
        <dbReference type="ARBA" id="ARBA00022723"/>
    </source>
</evidence>
<evidence type="ECO:0000313" key="8">
    <source>
        <dbReference type="EMBL" id="MBC8177765.1"/>
    </source>
</evidence>
<dbReference type="SFLD" id="SFLDG01123">
    <property type="entry name" value="methyltransferase_(Class_B)"/>
    <property type="match status" value="1"/>
</dbReference>
<comment type="cofactor">
    <cofactor evidence="1">
        <name>[4Fe-4S] cluster</name>
        <dbReference type="ChEBI" id="CHEBI:49883"/>
    </cofactor>
</comment>
<dbReference type="InterPro" id="IPR058240">
    <property type="entry name" value="rSAM_sf"/>
</dbReference>
<dbReference type="CDD" id="cd01335">
    <property type="entry name" value="Radical_SAM"/>
    <property type="match status" value="1"/>
</dbReference>
<dbReference type="GO" id="GO:0003824">
    <property type="term" value="F:catalytic activity"/>
    <property type="evidence" value="ECO:0007669"/>
    <property type="project" value="InterPro"/>
</dbReference>
<dbReference type="SMART" id="SM00729">
    <property type="entry name" value="Elp3"/>
    <property type="match status" value="1"/>
</dbReference>
<dbReference type="PROSITE" id="PS51332">
    <property type="entry name" value="B12_BINDING"/>
    <property type="match status" value="1"/>
</dbReference>
<comment type="caution">
    <text evidence="8">The sequence shown here is derived from an EMBL/GenBank/DDBJ whole genome shotgun (WGS) entry which is preliminary data.</text>
</comment>
<evidence type="ECO:0000313" key="9">
    <source>
        <dbReference type="Proteomes" id="UP000650524"/>
    </source>
</evidence>
<dbReference type="InterPro" id="IPR006638">
    <property type="entry name" value="Elp3/MiaA/NifB-like_rSAM"/>
</dbReference>
<dbReference type="InterPro" id="IPR023404">
    <property type="entry name" value="rSAM_horseshoe"/>
</dbReference>
<reference evidence="8 9" key="1">
    <citation type="submission" date="2020-08" db="EMBL/GenBank/DDBJ databases">
        <title>Bridging the membrane lipid divide: bacteria of the FCB group superphylum have the potential to synthesize archaeal ether lipids.</title>
        <authorList>
            <person name="Villanueva L."/>
            <person name="Von Meijenfeldt F.A.B."/>
            <person name="Westbye A.B."/>
            <person name="Yadav S."/>
            <person name="Hopmans E.C."/>
            <person name="Dutilh B.E."/>
            <person name="Sinninghe Damste J.S."/>
        </authorList>
    </citation>
    <scope>NUCLEOTIDE SEQUENCE [LARGE SCALE GENOMIC DNA]</scope>
    <source>
        <strain evidence="8">NIOZ-UU27</strain>
    </source>
</reference>
<dbReference type="GO" id="GO:0031419">
    <property type="term" value="F:cobalamin binding"/>
    <property type="evidence" value="ECO:0007669"/>
    <property type="project" value="InterPro"/>
</dbReference>
<dbReference type="SUPFAM" id="SSF102114">
    <property type="entry name" value="Radical SAM enzymes"/>
    <property type="match status" value="1"/>
</dbReference>
<dbReference type="GO" id="GO:0005829">
    <property type="term" value="C:cytosol"/>
    <property type="evidence" value="ECO:0007669"/>
    <property type="project" value="TreeGrafter"/>
</dbReference>
<keyword evidence="2" id="KW-0949">S-adenosyl-L-methionine</keyword>
<dbReference type="Proteomes" id="UP000650524">
    <property type="component" value="Unassembled WGS sequence"/>
</dbReference>
<evidence type="ECO:0000259" key="7">
    <source>
        <dbReference type="PROSITE" id="PS51918"/>
    </source>
</evidence>
<accession>A0A8J6N015</accession>
<keyword evidence="5" id="KW-0411">Iron-sulfur</keyword>
<proteinExistence type="predicted"/>
<feature type="domain" description="Radical SAM core" evidence="7">
    <location>
        <begin position="196"/>
        <end position="417"/>
    </location>
</feature>
<dbReference type="PROSITE" id="PS51918">
    <property type="entry name" value="RADICAL_SAM"/>
    <property type="match status" value="1"/>
</dbReference>
<dbReference type="Pfam" id="PF04055">
    <property type="entry name" value="Radical_SAM"/>
    <property type="match status" value="1"/>
</dbReference>
<dbReference type="InterPro" id="IPR051198">
    <property type="entry name" value="BchE-like"/>
</dbReference>